<sequence>MQGAAMTGLWALSFAFLALRADAVLVRRADEPDKLRDVEAIAPFGDKADGLSRPHVELVNKSGVIVQALDECICGFGMFWDSVSLKCAPQLTKGVTCGGFAPDDWALACQDGLTCKLPPEYNGKVDRSVLKKATCLDCDANDRCQLGRQMCQRVFAVSGQACVTVKVTVPQAKATMSVTKNVTVKAISTKNAHATAKETATVAQKSVEEEATETASAKILDSNRTQQATATRTASASAVVTGEATADINVPYTQSAIRTSTKTRTAEGYAQGLAYGTACASPEGPLRTPDAQAAAATAAYALEKAFRQAANFALRNAKASAMADAKRDALTEASKEAFEAAKDAASEEAKAAAVSKAAAGVKEMIGTTFSEPLGVLQMNVLASPECLREMAKNSCRKNNHPVSIYSFPCLGADNWTEKQMEPSMQRTRVMKAHQLPGPGTHTFSNLTTQAYGDWKKDHMRKSLSRTASDHWIHVSQPGHEFYKSNAEVEFCHPSEQQAKFRTPHIPEDGGGIRVREGSIRWTPFHLGKYRETWTTGATGAQQFAKPKHWPSIGGFYDHAEEVAEQTAKARAVAAAKEAAEQVARKEAKKKASKLAEEAAQEKAERLAKKGGSKETEEAKPEPKEPEKKPEEAEAKKEPAEADKREEKKEEKEEQKEEKKEEKKEDKKPEEKQKKEEGKKEEVDKEDMFAKWTANDALEKEAAKEKEAAAKEAASEAKEAAKEEEKKEAMDAFKRWAKEGEESQLVAEAAAEREAKELAREGADIIRRMTMPGGLLADEVAQDRELPKYMLRKQS</sequence>
<dbReference type="EMBL" id="CAJNDS010000557">
    <property type="protein sequence ID" value="CAE7217932.1"/>
    <property type="molecule type" value="Genomic_DNA"/>
</dbReference>
<evidence type="ECO:0000256" key="2">
    <source>
        <dbReference type="SAM" id="SignalP"/>
    </source>
</evidence>
<accession>A0A812JXL3</accession>
<dbReference type="PANTHER" id="PTHR21592:SF32">
    <property type="entry name" value="CHROMOSOME UNDETERMINED SCAFFOLD_25, WHOLE GENOME SHOTGUN SEQUENCE"/>
    <property type="match status" value="1"/>
</dbReference>
<keyword evidence="2" id="KW-0732">Signal</keyword>
<proteinExistence type="predicted"/>
<evidence type="ECO:0000313" key="4">
    <source>
        <dbReference type="Proteomes" id="UP000604046"/>
    </source>
</evidence>
<dbReference type="Proteomes" id="UP000604046">
    <property type="component" value="Unassembled WGS sequence"/>
</dbReference>
<dbReference type="AlphaFoldDB" id="A0A812JXL3"/>
<feature type="chain" id="PRO_5032794526" evidence="2">
    <location>
        <begin position="24"/>
        <end position="794"/>
    </location>
</feature>
<protein>
    <submittedName>
        <fullName evidence="3">Uncharacterized protein</fullName>
    </submittedName>
</protein>
<organism evidence="3 4">
    <name type="scientific">Symbiodinium natans</name>
    <dbReference type="NCBI Taxonomy" id="878477"/>
    <lineage>
        <taxon>Eukaryota</taxon>
        <taxon>Sar</taxon>
        <taxon>Alveolata</taxon>
        <taxon>Dinophyceae</taxon>
        <taxon>Suessiales</taxon>
        <taxon>Symbiodiniaceae</taxon>
        <taxon>Symbiodinium</taxon>
    </lineage>
</organism>
<feature type="compositionally biased region" description="Basic and acidic residues" evidence="1">
    <location>
        <begin position="593"/>
        <end position="688"/>
    </location>
</feature>
<gene>
    <name evidence="3" type="ORF">SNAT2548_LOCUS7798</name>
</gene>
<feature type="compositionally biased region" description="Basic and acidic residues" evidence="1">
    <location>
        <begin position="696"/>
        <end position="729"/>
    </location>
</feature>
<dbReference type="OrthoDB" id="446044at2759"/>
<dbReference type="PANTHER" id="PTHR21592">
    <property type="entry name" value="CHROMOSOME UNDETERMINED SCAFFOLD_25, WHOLE GENOME SHOTGUN SEQUENCE"/>
    <property type="match status" value="1"/>
</dbReference>
<comment type="caution">
    <text evidence="3">The sequence shown here is derived from an EMBL/GenBank/DDBJ whole genome shotgun (WGS) entry which is preliminary data.</text>
</comment>
<reference evidence="3" key="1">
    <citation type="submission" date="2021-02" db="EMBL/GenBank/DDBJ databases">
        <authorList>
            <person name="Dougan E. K."/>
            <person name="Rhodes N."/>
            <person name="Thang M."/>
            <person name="Chan C."/>
        </authorList>
    </citation>
    <scope>NUCLEOTIDE SEQUENCE</scope>
</reference>
<name>A0A812JXL3_9DINO</name>
<feature type="signal peptide" evidence="2">
    <location>
        <begin position="1"/>
        <end position="23"/>
    </location>
</feature>
<evidence type="ECO:0000256" key="1">
    <source>
        <dbReference type="SAM" id="MobiDB-lite"/>
    </source>
</evidence>
<feature type="region of interest" description="Disordered" evidence="1">
    <location>
        <begin position="593"/>
        <end position="729"/>
    </location>
</feature>
<evidence type="ECO:0000313" key="3">
    <source>
        <dbReference type="EMBL" id="CAE7217932.1"/>
    </source>
</evidence>
<keyword evidence="4" id="KW-1185">Reference proteome</keyword>